<dbReference type="GO" id="GO:0005886">
    <property type="term" value="C:plasma membrane"/>
    <property type="evidence" value="ECO:0007669"/>
    <property type="project" value="TreeGrafter"/>
</dbReference>
<comment type="caution">
    <text evidence="10">The sequence shown here is derived from an EMBL/GenBank/DDBJ whole genome shotgun (WGS) entry which is preliminary data.</text>
</comment>
<sequence>MDLDWSAQEIAFRDEVRAFLAENLTDELRDAGRLMTSVYADHRLQVEWQRRLHTRGWAAPAWPTEYGGAGWSVAQRYIYTRERVAAGAPPVSPMGIQMCGPAIIGHGTAEQKAYFLPRMLNGEHFWCQGYSEPGAGSDLAALQMRADAEGDDLVLNGSKIWNTHADVANWCFALVRTAKLARPQQGITFLLVPMDTPGVSVKPIVAPSGEHIQNEILFEDARVPRANAVGAIDDGWTVAKYLLEFERGGVAYAPEFQARLDLIEEAAAEAGIADDPGFLLRLAEARIRVATLETYEFRAMSAGGAPGMSASVMKVMGTELAQHITELGLEVAGRYGIAYQPQGARPGGPVALPHGEGPVIGPLFAALAPLRYLNERAGTIYAGSNEIQRNILSKILLA</sequence>
<feature type="domain" description="Acyl-CoA oxidase/dehydrogenase middle" evidence="8">
    <location>
        <begin position="127"/>
        <end position="220"/>
    </location>
</feature>
<protein>
    <submittedName>
        <fullName evidence="10">Acyl-CoA dehydrogenase family protein</fullName>
    </submittedName>
</protein>
<dbReference type="InterPro" id="IPR052161">
    <property type="entry name" value="Mycobact_Acyl-CoA_DH"/>
</dbReference>
<dbReference type="RefSeq" id="WP_160363621.1">
    <property type="nucleotide sequence ID" value="NZ_JACEIB010000003.1"/>
</dbReference>
<dbReference type="InterPro" id="IPR006091">
    <property type="entry name" value="Acyl-CoA_Oxase/DH_mid-dom"/>
</dbReference>
<dbReference type="Pfam" id="PF02770">
    <property type="entry name" value="Acyl-CoA_dh_M"/>
    <property type="match status" value="1"/>
</dbReference>
<dbReference type="AlphaFoldDB" id="A0A838L461"/>
<dbReference type="Pfam" id="PF00441">
    <property type="entry name" value="Acyl-CoA_dh_1"/>
    <property type="match status" value="1"/>
</dbReference>
<evidence type="ECO:0000259" key="9">
    <source>
        <dbReference type="Pfam" id="PF02771"/>
    </source>
</evidence>
<dbReference type="InterPro" id="IPR009075">
    <property type="entry name" value="AcylCo_DH/oxidase_C"/>
</dbReference>
<dbReference type="InterPro" id="IPR036250">
    <property type="entry name" value="AcylCo_DH-like_C"/>
</dbReference>
<dbReference type="GO" id="GO:0050660">
    <property type="term" value="F:flavin adenine dinucleotide binding"/>
    <property type="evidence" value="ECO:0007669"/>
    <property type="project" value="InterPro"/>
</dbReference>
<evidence type="ECO:0000256" key="2">
    <source>
        <dbReference type="ARBA" id="ARBA00009347"/>
    </source>
</evidence>
<evidence type="ECO:0000259" key="7">
    <source>
        <dbReference type="Pfam" id="PF00441"/>
    </source>
</evidence>
<evidence type="ECO:0000256" key="3">
    <source>
        <dbReference type="ARBA" id="ARBA00022630"/>
    </source>
</evidence>
<keyword evidence="4 6" id="KW-0274">FAD</keyword>
<evidence type="ECO:0000313" key="11">
    <source>
        <dbReference type="Proteomes" id="UP000570166"/>
    </source>
</evidence>
<dbReference type="EMBL" id="JACEIB010000003">
    <property type="protein sequence ID" value="MBA2933827.1"/>
    <property type="molecule type" value="Genomic_DNA"/>
</dbReference>
<evidence type="ECO:0000313" key="10">
    <source>
        <dbReference type="EMBL" id="MBA2933827.1"/>
    </source>
</evidence>
<comment type="similarity">
    <text evidence="2 6">Belongs to the acyl-CoA dehydrogenase family.</text>
</comment>
<dbReference type="InterPro" id="IPR013786">
    <property type="entry name" value="AcylCoA_DH/ox_N"/>
</dbReference>
<evidence type="ECO:0000259" key="8">
    <source>
        <dbReference type="Pfam" id="PF02770"/>
    </source>
</evidence>
<dbReference type="SUPFAM" id="SSF47203">
    <property type="entry name" value="Acyl-CoA dehydrogenase C-terminal domain-like"/>
    <property type="match status" value="1"/>
</dbReference>
<dbReference type="Proteomes" id="UP000570166">
    <property type="component" value="Unassembled WGS sequence"/>
</dbReference>
<evidence type="ECO:0000256" key="5">
    <source>
        <dbReference type="ARBA" id="ARBA00023002"/>
    </source>
</evidence>
<reference evidence="10 11" key="1">
    <citation type="submission" date="2020-07" db="EMBL/GenBank/DDBJ databases">
        <authorList>
            <person name="Sun Q."/>
        </authorList>
    </citation>
    <scope>NUCLEOTIDE SEQUENCE [LARGE SCALE GENOMIC DNA]</scope>
    <source>
        <strain evidence="10 11">CGMCC 1.13654</strain>
    </source>
</reference>
<dbReference type="InterPro" id="IPR037069">
    <property type="entry name" value="AcylCoA_DH/ox_N_sf"/>
</dbReference>
<name>A0A838L461_9SPHN</name>
<dbReference type="Gene3D" id="2.40.110.10">
    <property type="entry name" value="Butyryl-CoA Dehydrogenase, subunit A, domain 2"/>
    <property type="match status" value="1"/>
</dbReference>
<feature type="domain" description="Acyl-CoA dehydrogenase/oxidase N-terminal" evidence="9">
    <location>
        <begin position="8"/>
        <end position="123"/>
    </location>
</feature>
<comment type="cofactor">
    <cofactor evidence="1 6">
        <name>FAD</name>
        <dbReference type="ChEBI" id="CHEBI:57692"/>
    </cofactor>
</comment>
<dbReference type="PANTHER" id="PTHR43292">
    <property type="entry name" value="ACYL-COA DEHYDROGENASE"/>
    <property type="match status" value="1"/>
</dbReference>
<dbReference type="GO" id="GO:0016627">
    <property type="term" value="F:oxidoreductase activity, acting on the CH-CH group of donors"/>
    <property type="evidence" value="ECO:0007669"/>
    <property type="project" value="InterPro"/>
</dbReference>
<dbReference type="Pfam" id="PF02771">
    <property type="entry name" value="Acyl-CoA_dh_N"/>
    <property type="match status" value="1"/>
</dbReference>
<keyword evidence="3 6" id="KW-0285">Flavoprotein</keyword>
<evidence type="ECO:0000256" key="6">
    <source>
        <dbReference type="RuleBase" id="RU362125"/>
    </source>
</evidence>
<dbReference type="Gene3D" id="1.10.540.10">
    <property type="entry name" value="Acyl-CoA dehydrogenase/oxidase, N-terminal domain"/>
    <property type="match status" value="1"/>
</dbReference>
<dbReference type="InterPro" id="IPR046373">
    <property type="entry name" value="Acyl-CoA_Oxase/DH_mid-dom_sf"/>
</dbReference>
<proteinExistence type="inferred from homology"/>
<dbReference type="InterPro" id="IPR009100">
    <property type="entry name" value="AcylCoA_DH/oxidase_NM_dom_sf"/>
</dbReference>
<feature type="domain" description="Acyl-CoA dehydrogenase/oxidase C-terminal" evidence="7">
    <location>
        <begin position="233"/>
        <end position="396"/>
    </location>
</feature>
<accession>A0A838L461</accession>
<keyword evidence="11" id="KW-1185">Reference proteome</keyword>
<organism evidence="10 11">
    <name type="scientific">Sphingomonas chungangi</name>
    <dbReference type="NCBI Taxonomy" id="2683589"/>
    <lineage>
        <taxon>Bacteria</taxon>
        <taxon>Pseudomonadati</taxon>
        <taxon>Pseudomonadota</taxon>
        <taxon>Alphaproteobacteria</taxon>
        <taxon>Sphingomonadales</taxon>
        <taxon>Sphingomonadaceae</taxon>
        <taxon>Sphingomonas</taxon>
    </lineage>
</organism>
<keyword evidence="5 6" id="KW-0560">Oxidoreductase</keyword>
<dbReference type="SUPFAM" id="SSF56645">
    <property type="entry name" value="Acyl-CoA dehydrogenase NM domain-like"/>
    <property type="match status" value="1"/>
</dbReference>
<dbReference type="Gene3D" id="1.20.140.10">
    <property type="entry name" value="Butyryl-CoA Dehydrogenase, subunit A, domain 3"/>
    <property type="match status" value="1"/>
</dbReference>
<evidence type="ECO:0000256" key="1">
    <source>
        <dbReference type="ARBA" id="ARBA00001974"/>
    </source>
</evidence>
<gene>
    <name evidence="10" type="ORF">HZF05_06900</name>
</gene>
<evidence type="ECO:0000256" key="4">
    <source>
        <dbReference type="ARBA" id="ARBA00022827"/>
    </source>
</evidence>
<dbReference type="PANTHER" id="PTHR43292:SF3">
    <property type="entry name" value="ACYL-COA DEHYDROGENASE FADE29"/>
    <property type="match status" value="1"/>
</dbReference>